<sequence>MLLHHLPHLPCPSPLQPLVKIGSDVAPGTFDRTPAACATLPPAPVRLTSGKDRRPPACAPIPAHTKNRPACRFFGGRRRSAPAPSRLRRVSLSVVAVLLGDLVGVPGQPGQLPHRFIPGQEQIRPSALRPANTYQCQPGIRQRLPQLLTRRRRHVTHSTAPHHTTLTREADREVRPRIPATPRAVHHTPTTSLRPDERGTGELVAGEPTGQAPNPPGQKQHSHSNA</sequence>
<reference evidence="3" key="1">
    <citation type="journal article" date="2006" name="Proc. Natl. Acad. Sci. U.S.A.">
        <title>The complete genome of Rhodococcus sp. RHA1 provides insights into a catabolic powerhouse.</title>
        <authorList>
            <person name="McLeod M.P."/>
            <person name="Warren R.L."/>
            <person name="Hsiao W.W.L."/>
            <person name="Araki N."/>
            <person name="Myhre M."/>
            <person name="Fernandes C."/>
            <person name="Miyazawa D."/>
            <person name="Wong W."/>
            <person name="Lillquist A.L."/>
            <person name="Wang D."/>
            <person name="Dosanjh M."/>
            <person name="Hara H."/>
            <person name="Petrescu A."/>
            <person name="Morin R.D."/>
            <person name="Yang G."/>
            <person name="Stott J.M."/>
            <person name="Schein J.E."/>
            <person name="Shin H."/>
            <person name="Smailus D."/>
            <person name="Siddiqui A.S."/>
            <person name="Marra M.A."/>
            <person name="Jones S.J.M."/>
            <person name="Holt R."/>
            <person name="Brinkman F.S.L."/>
            <person name="Miyauchi K."/>
            <person name="Fukuda M."/>
            <person name="Davies J.E."/>
            <person name="Mohn W.W."/>
            <person name="Eltis L.D."/>
        </authorList>
    </citation>
    <scope>NUCLEOTIDE SEQUENCE [LARGE SCALE GENOMIC DNA]</scope>
    <source>
        <strain evidence="3">RHA1</strain>
    </source>
</reference>
<organism evidence="2 3">
    <name type="scientific">Rhodococcus jostii (strain RHA1)</name>
    <dbReference type="NCBI Taxonomy" id="101510"/>
    <lineage>
        <taxon>Bacteria</taxon>
        <taxon>Bacillati</taxon>
        <taxon>Actinomycetota</taxon>
        <taxon>Actinomycetes</taxon>
        <taxon>Mycobacteriales</taxon>
        <taxon>Nocardiaceae</taxon>
        <taxon>Rhodococcus</taxon>
    </lineage>
</organism>
<dbReference type="HOGENOM" id="CLU_1223956_0_0_11"/>
<evidence type="ECO:0000256" key="1">
    <source>
        <dbReference type="SAM" id="MobiDB-lite"/>
    </source>
</evidence>
<accession>Q0RY74</accession>
<dbReference type="Proteomes" id="UP000008710">
    <property type="component" value="Plasmid pRHL1"/>
</dbReference>
<evidence type="ECO:0000313" key="2">
    <source>
        <dbReference type="EMBL" id="ABG99762.1"/>
    </source>
</evidence>
<dbReference type="KEGG" id="rha:RHA1_ro08718"/>
<feature type="compositionally biased region" description="Polar residues" evidence="1">
    <location>
        <begin position="217"/>
        <end position="226"/>
    </location>
</feature>
<proteinExistence type="predicted"/>
<feature type="region of interest" description="Disordered" evidence="1">
    <location>
        <begin position="41"/>
        <end position="62"/>
    </location>
</feature>
<name>Q0RY74_RHOJR</name>
<keyword evidence="2" id="KW-0614">Plasmid</keyword>
<feature type="compositionally biased region" description="Basic and acidic residues" evidence="1">
    <location>
        <begin position="166"/>
        <end position="176"/>
    </location>
</feature>
<gene>
    <name evidence="2" type="ordered locus">RHA1_ro08718</name>
</gene>
<geneLocation type="plasmid" evidence="2 3">
    <name>pRHL1</name>
</geneLocation>
<evidence type="ECO:0000313" key="3">
    <source>
        <dbReference type="Proteomes" id="UP000008710"/>
    </source>
</evidence>
<feature type="region of interest" description="Disordered" evidence="1">
    <location>
        <begin position="152"/>
        <end position="226"/>
    </location>
</feature>
<dbReference type="EMBL" id="CP000432">
    <property type="protein sequence ID" value="ABG99762.1"/>
    <property type="molecule type" value="Genomic_DNA"/>
</dbReference>
<protein>
    <submittedName>
        <fullName evidence="2">Uncharacterized protein</fullName>
    </submittedName>
</protein>
<dbReference type="AlphaFoldDB" id="Q0RY74"/>